<feature type="domain" description="VTT" evidence="2">
    <location>
        <begin position="36"/>
        <end position="156"/>
    </location>
</feature>
<dbReference type="GO" id="GO:0005886">
    <property type="term" value="C:plasma membrane"/>
    <property type="evidence" value="ECO:0007669"/>
    <property type="project" value="TreeGrafter"/>
</dbReference>
<sequence length="193" mass="21143">MLRRLYDWTLSLAAGPQAPRGLAVVSFVESSIFPIPPDVLLIPMVLAERRKAWWFATICTIASVLGGLLGYLIGAVLFEEVARPILDLYGYADQFDAFSARYNSWGPWIVFIAGVTPFPFKVITIASGATGLNLAVFVLASVVARGLRFFVVAGLLYWLGPPIRAFIERRLGLVFTVFIVLLVGGFVLAKYAV</sequence>
<dbReference type="InterPro" id="IPR051311">
    <property type="entry name" value="DedA_domain"/>
</dbReference>
<dbReference type="OrthoDB" id="9810270at2"/>
<keyword evidence="1" id="KW-0812">Transmembrane</keyword>
<dbReference type="EMBL" id="NPEV01000026">
    <property type="protein sequence ID" value="RAI26774.1"/>
    <property type="molecule type" value="Genomic_DNA"/>
</dbReference>
<keyword evidence="4" id="KW-1185">Reference proteome</keyword>
<dbReference type="Pfam" id="PF09335">
    <property type="entry name" value="VTT_dom"/>
    <property type="match status" value="1"/>
</dbReference>
<evidence type="ECO:0000313" key="3">
    <source>
        <dbReference type="EMBL" id="RAI26774.1"/>
    </source>
</evidence>
<evidence type="ECO:0000259" key="2">
    <source>
        <dbReference type="Pfam" id="PF09335"/>
    </source>
</evidence>
<keyword evidence="1" id="KW-0472">Membrane</keyword>
<accession>A0A327JN58</accession>
<gene>
    <name evidence="3" type="ORF">CH339_12830</name>
</gene>
<feature type="transmembrane region" description="Helical" evidence="1">
    <location>
        <begin position="52"/>
        <end position="78"/>
    </location>
</feature>
<name>A0A327JN58_9HYPH</name>
<protein>
    <submittedName>
        <fullName evidence="3">Cytochrome B</fullName>
    </submittedName>
</protein>
<dbReference type="AlphaFoldDB" id="A0A327JN58"/>
<dbReference type="Proteomes" id="UP000249299">
    <property type="component" value="Unassembled WGS sequence"/>
</dbReference>
<dbReference type="PANTHER" id="PTHR42709">
    <property type="entry name" value="ALKALINE PHOSPHATASE LIKE PROTEIN"/>
    <property type="match status" value="1"/>
</dbReference>
<proteinExistence type="predicted"/>
<dbReference type="InterPro" id="IPR032816">
    <property type="entry name" value="VTT_dom"/>
</dbReference>
<reference evidence="3 4" key="1">
    <citation type="submission" date="2017-07" db="EMBL/GenBank/DDBJ databases">
        <title>Draft Genome Sequences of Select Purple Nonsulfur Bacteria.</title>
        <authorList>
            <person name="Lasarre B."/>
            <person name="Mckinlay J.B."/>
        </authorList>
    </citation>
    <scope>NUCLEOTIDE SEQUENCE [LARGE SCALE GENOMIC DNA]</scope>
    <source>
        <strain evidence="3 4">DSM 11290</strain>
    </source>
</reference>
<dbReference type="RefSeq" id="WP_111434765.1">
    <property type="nucleotide sequence ID" value="NZ_JACIGG010000010.1"/>
</dbReference>
<comment type="caution">
    <text evidence="3">The sequence shown here is derived from an EMBL/GenBank/DDBJ whole genome shotgun (WGS) entry which is preliminary data.</text>
</comment>
<keyword evidence="1" id="KW-1133">Transmembrane helix</keyword>
<organism evidence="3 4">
    <name type="scientific">Rhodobium orientis</name>
    <dbReference type="NCBI Taxonomy" id="34017"/>
    <lineage>
        <taxon>Bacteria</taxon>
        <taxon>Pseudomonadati</taxon>
        <taxon>Pseudomonadota</taxon>
        <taxon>Alphaproteobacteria</taxon>
        <taxon>Hyphomicrobiales</taxon>
        <taxon>Rhodobiaceae</taxon>
        <taxon>Rhodobium</taxon>
    </lineage>
</organism>
<feature type="transmembrane region" description="Helical" evidence="1">
    <location>
        <begin position="134"/>
        <end position="159"/>
    </location>
</feature>
<feature type="transmembrane region" description="Helical" evidence="1">
    <location>
        <begin position="108"/>
        <end position="128"/>
    </location>
</feature>
<feature type="transmembrane region" description="Helical" evidence="1">
    <location>
        <begin position="171"/>
        <end position="192"/>
    </location>
</feature>
<evidence type="ECO:0000313" key="4">
    <source>
        <dbReference type="Proteomes" id="UP000249299"/>
    </source>
</evidence>
<evidence type="ECO:0000256" key="1">
    <source>
        <dbReference type="SAM" id="Phobius"/>
    </source>
</evidence>
<dbReference type="PANTHER" id="PTHR42709:SF11">
    <property type="entry name" value="DEDA FAMILY PROTEIN"/>
    <property type="match status" value="1"/>
</dbReference>